<evidence type="ECO:0000313" key="2">
    <source>
        <dbReference type="Proteomes" id="UP000052946"/>
    </source>
</evidence>
<organism evidence="1 2">
    <name type="scientific">Oceanobacillus picturae</name>
    <dbReference type="NCBI Taxonomy" id="171693"/>
    <lineage>
        <taxon>Bacteria</taxon>
        <taxon>Bacillati</taxon>
        <taxon>Bacillota</taxon>
        <taxon>Bacilli</taxon>
        <taxon>Bacillales</taxon>
        <taxon>Bacillaceae</taxon>
        <taxon>Oceanobacillus</taxon>
    </lineage>
</organism>
<sequence>MVSVTNRVKQVKQPRGGYISPKELIVVDREDGKELYGSENIHSILVGLAVDYLTRFSMGTPKEIVFKIAIFGSKLVNKYDHAMELLEGVTGLDSKSINNVCKLAGFDSVFRAGVRAYKPVQSINADNDTISNIKTMVDRSVLFWDDNGPIIKDGFTFEGGYTETVSTGDGDFLTESTVWDFKVSKNDPTNKHTLQLLMYYLMGKHSVHDEFQHIKQLGIFNPRLNKVYLLKVNNISEEVISEVSTEVIGY</sequence>
<proteinExistence type="predicted"/>
<dbReference type="EMBL" id="BBXV01000042">
    <property type="protein sequence ID" value="GAQ19285.1"/>
    <property type="molecule type" value="Genomic_DNA"/>
</dbReference>
<reference evidence="2" key="1">
    <citation type="submission" date="2015-07" db="EMBL/GenBank/DDBJ databases">
        <title>Draft Genome Sequence of Oceanobacillus picturae Heshi-B3 that Was Isolated from Fermented Rice Bran with Aging Salted Mackerel, Which Was Named Heshiko as Traditional Fermented Seafood in Japan.</title>
        <authorList>
            <person name="Akuzawa S."/>
            <person name="Nakagawa J."/>
            <person name="Kanekatsu T."/>
            <person name="Kanesaki Y."/>
            <person name="Suzuki T."/>
        </authorList>
    </citation>
    <scope>NUCLEOTIDE SEQUENCE [LARGE SCALE GENOMIC DNA]</scope>
    <source>
        <strain evidence="2">Heshi-B3</strain>
    </source>
</reference>
<dbReference type="OrthoDB" id="2296273at2"/>
<protein>
    <submittedName>
        <fullName evidence="1">Uncharacterized protein</fullName>
    </submittedName>
</protein>
<evidence type="ECO:0000313" key="1">
    <source>
        <dbReference type="EMBL" id="GAQ19285.1"/>
    </source>
</evidence>
<gene>
    <name evidence="1" type="ORF">OPHB3_3247</name>
</gene>
<name>A0A0U9H994_9BACI</name>
<comment type="caution">
    <text evidence="1">The sequence shown here is derived from an EMBL/GenBank/DDBJ whole genome shotgun (WGS) entry which is preliminary data.</text>
</comment>
<accession>A0A0U9H994</accession>
<dbReference type="RefSeq" id="WP_058950995.1">
    <property type="nucleotide sequence ID" value="NZ_BBXV01000042.1"/>
</dbReference>
<reference evidence="1 2" key="2">
    <citation type="journal article" date="2016" name="Genome Announc.">
        <title>Draft Genome Sequence of Oceanobacillus picturae Heshi-B3, Isolated from Fermented Rice Bran in a Traditional Japanese Seafood Dish.</title>
        <authorList>
            <person name="Akuzawa S."/>
            <person name="Nagaoka J."/>
            <person name="Kanekatsu M."/>
            <person name="Kanesaki Y."/>
            <person name="Suzuki T."/>
        </authorList>
    </citation>
    <scope>NUCLEOTIDE SEQUENCE [LARGE SCALE GENOMIC DNA]</scope>
    <source>
        <strain evidence="1 2">Heshi-B3</strain>
    </source>
</reference>
<dbReference type="Proteomes" id="UP000052946">
    <property type="component" value="Unassembled WGS sequence"/>
</dbReference>
<dbReference type="AlphaFoldDB" id="A0A0U9H994"/>